<dbReference type="AlphaFoldDB" id="A0A4P9YRX0"/>
<evidence type="ECO:0000256" key="3">
    <source>
        <dbReference type="ARBA" id="ARBA00022741"/>
    </source>
</evidence>
<comment type="similarity">
    <text evidence="1">Belongs to the TRAFAC class translation factor GTPase superfamily. Classic translation factor GTPase family. IF-2 subfamily.</text>
</comment>
<keyword evidence="8" id="KW-1185">Reference proteome</keyword>
<dbReference type="InterPro" id="IPR009000">
    <property type="entry name" value="Transl_B-barrel_sf"/>
</dbReference>
<dbReference type="CDD" id="cd03692">
    <property type="entry name" value="mtIF2_IVc"/>
    <property type="match status" value="1"/>
</dbReference>
<dbReference type="InterPro" id="IPR023115">
    <property type="entry name" value="TIF_IF2_dom3"/>
</dbReference>
<dbReference type="EMBL" id="KZ992171">
    <property type="protein sequence ID" value="RKP22388.1"/>
    <property type="molecule type" value="Genomic_DNA"/>
</dbReference>
<organism evidence="7 8">
    <name type="scientific">Syncephalis pseudoplumigaleata</name>
    <dbReference type="NCBI Taxonomy" id="1712513"/>
    <lineage>
        <taxon>Eukaryota</taxon>
        <taxon>Fungi</taxon>
        <taxon>Fungi incertae sedis</taxon>
        <taxon>Zoopagomycota</taxon>
        <taxon>Zoopagomycotina</taxon>
        <taxon>Zoopagomycetes</taxon>
        <taxon>Zoopagales</taxon>
        <taxon>Piptocephalidaceae</taxon>
        <taxon>Syncephalis</taxon>
    </lineage>
</organism>
<keyword evidence="2" id="KW-0396">Initiation factor</keyword>
<protein>
    <submittedName>
        <fullName evidence="7">Translation protein</fullName>
    </submittedName>
</protein>
<dbReference type="Gene3D" id="2.40.30.10">
    <property type="entry name" value="Translation factors"/>
    <property type="match status" value="1"/>
</dbReference>
<accession>A0A4P9YRX0</accession>
<evidence type="ECO:0000259" key="6">
    <source>
        <dbReference type="Pfam" id="PF11987"/>
    </source>
</evidence>
<dbReference type="InterPro" id="IPR036925">
    <property type="entry name" value="TIF_IF2_dom3_sf"/>
</dbReference>
<evidence type="ECO:0000313" key="7">
    <source>
        <dbReference type="EMBL" id="RKP22388.1"/>
    </source>
</evidence>
<dbReference type="PANTHER" id="PTHR43381">
    <property type="entry name" value="TRANSLATION INITIATION FACTOR IF-2-RELATED"/>
    <property type="match status" value="1"/>
</dbReference>
<dbReference type="Pfam" id="PF11987">
    <property type="entry name" value="IF-2"/>
    <property type="match status" value="1"/>
</dbReference>
<dbReference type="PANTHER" id="PTHR43381:SF20">
    <property type="entry name" value="TRANSLATION INITIATION FACTOR IF-2, MITOCHONDRIAL"/>
    <property type="match status" value="1"/>
</dbReference>
<dbReference type="InterPro" id="IPR015760">
    <property type="entry name" value="TIF_IF2"/>
</dbReference>
<keyword evidence="4" id="KW-0648">Protein biosynthesis</keyword>
<gene>
    <name evidence="7" type="ORF">SYNPS1DRAFT_25892</name>
</gene>
<reference evidence="8" key="1">
    <citation type="journal article" date="2018" name="Nat. Microbiol.">
        <title>Leveraging single-cell genomics to expand the fungal tree of life.</title>
        <authorList>
            <person name="Ahrendt S.R."/>
            <person name="Quandt C.A."/>
            <person name="Ciobanu D."/>
            <person name="Clum A."/>
            <person name="Salamov A."/>
            <person name="Andreopoulos B."/>
            <person name="Cheng J.F."/>
            <person name="Woyke T."/>
            <person name="Pelin A."/>
            <person name="Henrissat B."/>
            <person name="Reynolds N.K."/>
            <person name="Benny G.L."/>
            <person name="Smith M.E."/>
            <person name="James T.Y."/>
            <person name="Grigoriev I.V."/>
        </authorList>
    </citation>
    <scope>NUCLEOTIDE SEQUENCE [LARGE SCALE GENOMIC DNA]</scope>
    <source>
        <strain evidence="8">Benny S71-1</strain>
    </source>
</reference>
<evidence type="ECO:0000256" key="2">
    <source>
        <dbReference type="ARBA" id="ARBA00022540"/>
    </source>
</evidence>
<sequence length="195" mass="21092">GTVEAVASSLEGLPSNRARLNVVHASVGAITDSDVDLAAAAQGMIFGFNVKCDKRVQAHARAAGVKIVSHTVIYRLIDEAKRQLVAMLPKVYESNVTGEARILQLFSINVKGRQYANVAGCRVTNGAIKRGEKVRVLRGQNVVFDGQLETLKNVKKDIDEAGKGLECGMSFVGFQDFQADDVVQSYVLVEKEQSL</sequence>
<dbReference type="FunFam" id="2.40.30.10:FF:000008">
    <property type="entry name" value="Translation initiation factor IF-2"/>
    <property type="match status" value="1"/>
</dbReference>
<dbReference type="SUPFAM" id="SSF50447">
    <property type="entry name" value="Translation proteins"/>
    <property type="match status" value="1"/>
</dbReference>
<dbReference type="GO" id="GO:0005525">
    <property type="term" value="F:GTP binding"/>
    <property type="evidence" value="ECO:0007669"/>
    <property type="project" value="UniProtKB-KW"/>
</dbReference>
<evidence type="ECO:0000256" key="1">
    <source>
        <dbReference type="ARBA" id="ARBA00007733"/>
    </source>
</evidence>
<dbReference type="OrthoDB" id="361630at2759"/>
<dbReference type="GO" id="GO:0005737">
    <property type="term" value="C:cytoplasm"/>
    <property type="evidence" value="ECO:0007669"/>
    <property type="project" value="TreeGrafter"/>
</dbReference>
<evidence type="ECO:0000313" key="8">
    <source>
        <dbReference type="Proteomes" id="UP000278143"/>
    </source>
</evidence>
<dbReference type="Proteomes" id="UP000278143">
    <property type="component" value="Unassembled WGS sequence"/>
</dbReference>
<name>A0A4P9YRX0_9FUNG</name>
<dbReference type="GO" id="GO:0003743">
    <property type="term" value="F:translation initiation factor activity"/>
    <property type="evidence" value="ECO:0007669"/>
    <property type="project" value="UniProtKB-KW"/>
</dbReference>
<evidence type="ECO:0000256" key="5">
    <source>
        <dbReference type="ARBA" id="ARBA00023134"/>
    </source>
</evidence>
<evidence type="ECO:0000256" key="4">
    <source>
        <dbReference type="ARBA" id="ARBA00022917"/>
    </source>
</evidence>
<dbReference type="Gene3D" id="3.40.50.10050">
    <property type="entry name" value="Translation initiation factor IF- 2, domain 3"/>
    <property type="match status" value="1"/>
</dbReference>
<dbReference type="FunFam" id="3.40.50.10050:FF:000001">
    <property type="entry name" value="Translation initiation factor IF-2"/>
    <property type="match status" value="1"/>
</dbReference>
<feature type="domain" description="Translation initiation factor IF- 2" evidence="6">
    <location>
        <begin position="1"/>
        <end position="81"/>
    </location>
</feature>
<keyword evidence="3" id="KW-0547">Nucleotide-binding</keyword>
<feature type="non-terminal residue" evidence="7">
    <location>
        <position position="1"/>
    </location>
</feature>
<dbReference type="SUPFAM" id="SSF52156">
    <property type="entry name" value="Initiation factor IF2/eIF5b, domain 3"/>
    <property type="match status" value="1"/>
</dbReference>
<proteinExistence type="inferred from homology"/>
<keyword evidence="5" id="KW-0342">GTP-binding</keyword>